<proteinExistence type="predicted"/>
<dbReference type="PROSITE" id="PS50011">
    <property type="entry name" value="PROTEIN_KINASE_DOM"/>
    <property type="match status" value="1"/>
</dbReference>
<keyword evidence="9" id="KW-1185">Reference proteome</keyword>
<dbReference type="PANTHER" id="PTHR43671:SF13">
    <property type="entry name" value="SERINE_THREONINE-PROTEIN KINASE NEK2"/>
    <property type="match status" value="1"/>
</dbReference>
<dbReference type="Pfam" id="PF00069">
    <property type="entry name" value="Pkinase"/>
    <property type="match status" value="1"/>
</dbReference>
<protein>
    <recommendedName>
        <fullName evidence="1">non-specific serine/threonine protein kinase</fullName>
        <ecNumber evidence="1">2.7.11.1</ecNumber>
    </recommendedName>
</protein>
<keyword evidence="2" id="KW-0808">Transferase</keyword>
<dbReference type="SUPFAM" id="SSF56112">
    <property type="entry name" value="Protein kinase-like (PK-like)"/>
    <property type="match status" value="1"/>
</dbReference>
<dbReference type="InterPro" id="IPR000719">
    <property type="entry name" value="Prot_kinase_dom"/>
</dbReference>
<dbReference type="AlphaFoldDB" id="A0A1I0KAA9"/>
<feature type="region of interest" description="Disordered" evidence="6">
    <location>
        <begin position="341"/>
        <end position="374"/>
    </location>
</feature>
<name>A0A1I0KAA9_9BACT</name>
<organism evidence="8 9">
    <name type="scientific">Stigmatella erecta</name>
    <dbReference type="NCBI Taxonomy" id="83460"/>
    <lineage>
        <taxon>Bacteria</taxon>
        <taxon>Pseudomonadati</taxon>
        <taxon>Myxococcota</taxon>
        <taxon>Myxococcia</taxon>
        <taxon>Myxococcales</taxon>
        <taxon>Cystobacterineae</taxon>
        <taxon>Archangiaceae</taxon>
        <taxon>Stigmatella</taxon>
    </lineage>
</organism>
<dbReference type="RefSeq" id="WP_093522697.1">
    <property type="nucleotide sequence ID" value="NZ_FOIJ01000009.1"/>
</dbReference>
<evidence type="ECO:0000256" key="1">
    <source>
        <dbReference type="ARBA" id="ARBA00012513"/>
    </source>
</evidence>
<evidence type="ECO:0000256" key="5">
    <source>
        <dbReference type="ARBA" id="ARBA00022840"/>
    </source>
</evidence>
<evidence type="ECO:0000256" key="6">
    <source>
        <dbReference type="SAM" id="MobiDB-lite"/>
    </source>
</evidence>
<dbReference type="EMBL" id="FOIJ01000009">
    <property type="protein sequence ID" value="SEU20247.1"/>
    <property type="molecule type" value="Genomic_DNA"/>
</dbReference>
<dbReference type="EC" id="2.7.11.1" evidence="1"/>
<feature type="domain" description="Protein kinase" evidence="7">
    <location>
        <begin position="23"/>
        <end position="320"/>
    </location>
</feature>
<dbReference type="Proteomes" id="UP000199181">
    <property type="component" value="Unassembled WGS sequence"/>
</dbReference>
<dbReference type="Gene3D" id="1.10.510.10">
    <property type="entry name" value="Transferase(Phosphotransferase) domain 1"/>
    <property type="match status" value="1"/>
</dbReference>
<keyword evidence="8" id="KW-0723">Serine/threonine-protein kinase</keyword>
<keyword evidence="4 8" id="KW-0418">Kinase</keyword>
<sequence length="374" mass="41520">MSRPPEQSPSNPVILFSAGATSYELIQYLGDSSNAEVLLARRRYADTLGSAVLIKRLQGARSAVDRARLLEEFQLIIQLHHPCIAQVYLVRIIDGLPHVVMEHVEGSSLETLLSCAAMRGQPLSEPFAAYVVGEVADALHHAHTLRNRHGPLGIIHRDVGPRNIRVSSRGRVKLTDFAVAFSRMEGRIATVGPLLKGDIAYSAPEYLLLHPLDARSDLFSLGVVLLELVTGKHLLDLEEVELAMRGAGPPSSLQAALRSEEQSWVNPPQMAMRMERFRPEHVERATRDVSAPMRAIIQRLLRRNPAERFQTALELRHELWGFLGGLGRCYGPRDAEQEAAEVHTEALERHGGAQLPEDEAFPGAWSELPRKRTP</sequence>
<reference evidence="9" key="1">
    <citation type="submission" date="2016-10" db="EMBL/GenBank/DDBJ databases">
        <authorList>
            <person name="Varghese N."/>
            <person name="Submissions S."/>
        </authorList>
    </citation>
    <scope>NUCLEOTIDE SEQUENCE [LARGE SCALE GENOMIC DNA]</scope>
    <source>
        <strain evidence="9">DSM 16858</strain>
    </source>
</reference>
<evidence type="ECO:0000256" key="2">
    <source>
        <dbReference type="ARBA" id="ARBA00022679"/>
    </source>
</evidence>
<dbReference type="Gene3D" id="3.30.200.20">
    <property type="entry name" value="Phosphorylase Kinase, domain 1"/>
    <property type="match status" value="1"/>
</dbReference>
<evidence type="ECO:0000313" key="8">
    <source>
        <dbReference type="EMBL" id="SEU20247.1"/>
    </source>
</evidence>
<evidence type="ECO:0000313" key="9">
    <source>
        <dbReference type="Proteomes" id="UP000199181"/>
    </source>
</evidence>
<dbReference type="CDD" id="cd14014">
    <property type="entry name" value="STKc_PknB_like"/>
    <property type="match status" value="1"/>
</dbReference>
<keyword evidence="5" id="KW-0067">ATP-binding</keyword>
<feature type="compositionally biased region" description="Basic and acidic residues" evidence="6">
    <location>
        <begin position="341"/>
        <end position="351"/>
    </location>
</feature>
<dbReference type="PANTHER" id="PTHR43671">
    <property type="entry name" value="SERINE/THREONINE-PROTEIN KINASE NEK"/>
    <property type="match status" value="1"/>
</dbReference>
<evidence type="ECO:0000256" key="3">
    <source>
        <dbReference type="ARBA" id="ARBA00022741"/>
    </source>
</evidence>
<dbReference type="InterPro" id="IPR011009">
    <property type="entry name" value="Kinase-like_dom_sf"/>
</dbReference>
<dbReference type="GO" id="GO:0004674">
    <property type="term" value="F:protein serine/threonine kinase activity"/>
    <property type="evidence" value="ECO:0007669"/>
    <property type="project" value="UniProtKB-KW"/>
</dbReference>
<dbReference type="InterPro" id="IPR050660">
    <property type="entry name" value="NEK_Ser/Thr_kinase"/>
</dbReference>
<gene>
    <name evidence="8" type="ORF">SAMN05443639_109310</name>
</gene>
<evidence type="ECO:0000256" key="4">
    <source>
        <dbReference type="ARBA" id="ARBA00022777"/>
    </source>
</evidence>
<dbReference type="GO" id="GO:0005524">
    <property type="term" value="F:ATP binding"/>
    <property type="evidence" value="ECO:0007669"/>
    <property type="project" value="UniProtKB-KW"/>
</dbReference>
<keyword evidence="3" id="KW-0547">Nucleotide-binding</keyword>
<accession>A0A1I0KAA9</accession>
<evidence type="ECO:0000259" key="7">
    <source>
        <dbReference type="PROSITE" id="PS50011"/>
    </source>
</evidence>